<keyword evidence="1" id="KW-1133">Transmembrane helix</keyword>
<sequence length="133" mass="16032">MEKQEKDIKKAVLKVFILIIAILAPIIYYQENDVDRVKKEYEKIKNEEYYGHVIKKKEDGDYLRASRYIFLKDYRKIYVSNDLYSRISVDDSVSKVKGCDSIYFYLKSGEIVIEDNNEFKREKYFNLLEKKKE</sequence>
<gene>
    <name evidence="2" type="ORF">Q4Q39_04650</name>
</gene>
<reference evidence="2" key="1">
    <citation type="submission" date="2023-07" db="EMBL/GenBank/DDBJ databases">
        <title>Two novel species in the genus Flavivirga.</title>
        <authorList>
            <person name="Kwon K."/>
        </authorList>
    </citation>
    <scope>NUCLEOTIDE SEQUENCE</scope>
    <source>
        <strain evidence="2">KACC 14157</strain>
    </source>
</reference>
<dbReference type="Proteomes" id="UP001176891">
    <property type="component" value="Unassembled WGS sequence"/>
</dbReference>
<organism evidence="2 3">
    <name type="scientific">Flavivirga amylovorans</name>
    <dbReference type="NCBI Taxonomy" id="870486"/>
    <lineage>
        <taxon>Bacteria</taxon>
        <taxon>Pseudomonadati</taxon>
        <taxon>Bacteroidota</taxon>
        <taxon>Flavobacteriia</taxon>
        <taxon>Flavobacteriales</taxon>
        <taxon>Flavobacteriaceae</taxon>
        <taxon>Flavivirga</taxon>
    </lineage>
</organism>
<evidence type="ECO:0000313" key="2">
    <source>
        <dbReference type="EMBL" id="MDO5986691.1"/>
    </source>
</evidence>
<comment type="caution">
    <text evidence="2">The sequence shown here is derived from an EMBL/GenBank/DDBJ whole genome shotgun (WGS) entry which is preliminary data.</text>
</comment>
<keyword evidence="3" id="KW-1185">Reference proteome</keyword>
<evidence type="ECO:0000256" key="1">
    <source>
        <dbReference type="SAM" id="Phobius"/>
    </source>
</evidence>
<proteinExistence type="predicted"/>
<dbReference type="EMBL" id="JAUOEM010000001">
    <property type="protein sequence ID" value="MDO5986691.1"/>
    <property type="molecule type" value="Genomic_DNA"/>
</dbReference>
<protein>
    <submittedName>
        <fullName evidence="2">Uncharacterized protein</fullName>
    </submittedName>
</protein>
<feature type="transmembrane region" description="Helical" evidence="1">
    <location>
        <begin position="12"/>
        <end position="29"/>
    </location>
</feature>
<evidence type="ECO:0000313" key="3">
    <source>
        <dbReference type="Proteomes" id="UP001176891"/>
    </source>
</evidence>
<dbReference type="RefSeq" id="WP_303281208.1">
    <property type="nucleotide sequence ID" value="NZ_BAABCZ010000016.1"/>
</dbReference>
<name>A0ABT8WYE3_9FLAO</name>
<keyword evidence="1" id="KW-0812">Transmembrane</keyword>
<keyword evidence="1" id="KW-0472">Membrane</keyword>
<accession>A0ABT8WYE3</accession>